<comment type="caution">
    <text evidence="2">The sequence shown here is derived from an EMBL/GenBank/DDBJ whole genome shotgun (WGS) entry which is preliminary data.</text>
</comment>
<name>A0A919FRE5_9ACTN</name>
<accession>A0A919FRE5</accession>
<evidence type="ECO:0000313" key="3">
    <source>
        <dbReference type="Proteomes" id="UP000603708"/>
    </source>
</evidence>
<organism evidence="2 3">
    <name type="scientific">Streptomyces sulfonofaciens</name>
    <dbReference type="NCBI Taxonomy" id="68272"/>
    <lineage>
        <taxon>Bacteria</taxon>
        <taxon>Bacillati</taxon>
        <taxon>Actinomycetota</taxon>
        <taxon>Actinomycetes</taxon>
        <taxon>Kitasatosporales</taxon>
        <taxon>Streptomycetaceae</taxon>
        <taxon>Streptomyces</taxon>
    </lineage>
</organism>
<protein>
    <submittedName>
        <fullName evidence="2">Uncharacterized protein</fullName>
    </submittedName>
</protein>
<sequence length="96" mass="10315">MKLPYALHPSGRTQLTVREAAYASRTGPPPAGMEAAVSPSPLDPVQRADPRVIHRSAPVVAGEERTGRRTATRAERAPAWSHFATGNNLAIRNYAS</sequence>
<keyword evidence="3" id="KW-1185">Reference proteome</keyword>
<dbReference type="EMBL" id="BNCD01000001">
    <property type="protein sequence ID" value="GHH71031.1"/>
    <property type="molecule type" value="Genomic_DNA"/>
</dbReference>
<dbReference type="AlphaFoldDB" id="A0A919FRE5"/>
<dbReference type="Proteomes" id="UP000603708">
    <property type="component" value="Unassembled WGS sequence"/>
</dbReference>
<reference evidence="2" key="1">
    <citation type="journal article" date="2014" name="Int. J. Syst. Evol. Microbiol.">
        <title>Complete genome sequence of Corynebacterium casei LMG S-19264T (=DSM 44701T), isolated from a smear-ripened cheese.</title>
        <authorList>
            <consortium name="US DOE Joint Genome Institute (JGI-PGF)"/>
            <person name="Walter F."/>
            <person name="Albersmeier A."/>
            <person name="Kalinowski J."/>
            <person name="Ruckert C."/>
        </authorList>
    </citation>
    <scope>NUCLEOTIDE SEQUENCE</scope>
    <source>
        <strain evidence="2">JCM 5069</strain>
    </source>
</reference>
<evidence type="ECO:0000256" key="1">
    <source>
        <dbReference type="SAM" id="MobiDB-lite"/>
    </source>
</evidence>
<proteinExistence type="predicted"/>
<evidence type="ECO:0000313" key="2">
    <source>
        <dbReference type="EMBL" id="GHH71031.1"/>
    </source>
</evidence>
<reference evidence="2" key="2">
    <citation type="submission" date="2020-09" db="EMBL/GenBank/DDBJ databases">
        <authorList>
            <person name="Sun Q."/>
            <person name="Ohkuma M."/>
        </authorList>
    </citation>
    <scope>NUCLEOTIDE SEQUENCE</scope>
    <source>
        <strain evidence="2">JCM 5069</strain>
    </source>
</reference>
<gene>
    <name evidence="2" type="ORF">GCM10018793_06080</name>
</gene>
<feature type="compositionally biased region" description="Basic and acidic residues" evidence="1">
    <location>
        <begin position="62"/>
        <end position="76"/>
    </location>
</feature>
<feature type="region of interest" description="Disordered" evidence="1">
    <location>
        <begin position="23"/>
        <end position="76"/>
    </location>
</feature>